<dbReference type="GO" id="GO:0016887">
    <property type="term" value="F:ATP hydrolysis activity"/>
    <property type="evidence" value="ECO:0007669"/>
    <property type="project" value="InterPro"/>
</dbReference>
<evidence type="ECO:0000313" key="10">
    <source>
        <dbReference type="EMBL" id="PDH33680.1"/>
    </source>
</evidence>
<dbReference type="SUPFAM" id="SSF52540">
    <property type="entry name" value="P-loop containing nucleoside triphosphate hydrolases"/>
    <property type="match status" value="2"/>
</dbReference>
<keyword evidence="4" id="KW-0677">Repeat</keyword>
<evidence type="ECO:0000313" key="11">
    <source>
        <dbReference type="Proteomes" id="UP000219329"/>
    </source>
</evidence>
<sequence>MTHCNSTKVIIENVTARISVEGLCKSFAAPVLQDVRLEIADGSIHGLVGENGAGKSTLINIICGLLAADAGVIKLEGHDYTPESRKESINQGVALASQELSLIDTLSVAENILLTALPRKTITIDRDGVEKKARELMGMVALDSATLHRRVADLSLAQKQLVELAKALSMADEQTRLLILDEPTSALTSPQADELHKIIREKAENGLSVIYVSHRLDDVLEVCDVVSVLRDGKIQLTAPASTLDNDALIKAMSGEELQSRGEQQIREYGDVRLDVFQLTTAELPNAISLQCHEGEVLGIVGLSGSGRSELLHGIFGLGVERQGRVTLLAKEKNDIYIDSASTAVKHGVALIAEDRKTQGIFASKSISLNTTVAGLGKFGSGLSRVVPTREMQVSEELIDRLKVKCEGPLQLIDRLSGGNQQKVLIARWLETKADVWLLDEPTRGVDVGSKAAIHEHLRQLRDQGAAIVIASSELEELTTLCDRILVLSNRKAVKTFKRGEWNNELLLEAAFSQHKGERLVS</sequence>
<dbReference type="AlphaFoldDB" id="A0A2A5WB32"/>
<evidence type="ECO:0000256" key="8">
    <source>
        <dbReference type="ARBA" id="ARBA00023136"/>
    </source>
</evidence>
<evidence type="ECO:0000256" key="1">
    <source>
        <dbReference type="ARBA" id="ARBA00022448"/>
    </source>
</evidence>
<feature type="domain" description="ABC transporter" evidence="9">
    <location>
        <begin position="265"/>
        <end position="514"/>
    </location>
</feature>
<dbReference type="CDD" id="cd03216">
    <property type="entry name" value="ABC_Carb_Monos_I"/>
    <property type="match status" value="1"/>
</dbReference>
<dbReference type="Pfam" id="PF00005">
    <property type="entry name" value="ABC_tran"/>
    <property type="match status" value="2"/>
</dbReference>
<dbReference type="EMBL" id="NTJZ01000007">
    <property type="protein sequence ID" value="PDH33680.1"/>
    <property type="molecule type" value="Genomic_DNA"/>
</dbReference>
<dbReference type="SMART" id="SM00382">
    <property type="entry name" value="AAA"/>
    <property type="match status" value="2"/>
</dbReference>
<dbReference type="InterPro" id="IPR003439">
    <property type="entry name" value="ABC_transporter-like_ATP-bd"/>
</dbReference>
<dbReference type="InterPro" id="IPR050107">
    <property type="entry name" value="ABC_carbohydrate_import_ATPase"/>
</dbReference>
<dbReference type="PANTHER" id="PTHR43790">
    <property type="entry name" value="CARBOHYDRATE TRANSPORT ATP-BINDING PROTEIN MG119-RELATED"/>
    <property type="match status" value="1"/>
</dbReference>
<evidence type="ECO:0000256" key="4">
    <source>
        <dbReference type="ARBA" id="ARBA00022737"/>
    </source>
</evidence>
<evidence type="ECO:0000259" key="9">
    <source>
        <dbReference type="PROSITE" id="PS50893"/>
    </source>
</evidence>
<evidence type="ECO:0000256" key="2">
    <source>
        <dbReference type="ARBA" id="ARBA00022475"/>
    </source>
</evidence>
<keyword evidence="3" id="KW-0762">Sugar transport</keyword>
<evidence type="ECO:0000256" key="5">
    <source>
        <dbReference type="ARBA" id="ARBA00022741"/>
    </source>
</evidence>
<keyword evidence="5" id="KW-0547">Nucleotide-binding</keyword>
<feature type="domain" description="ABC transporter" evidence="9">
    <location>
        <begin position="9"/>
        <end position="256"/>
    </location>
</feature>
<organism evidence="10 11">
    <name type="scientific">OM182 bacterium MED-G28</name>
    <dbReference type="NCBI Taxonomy" id="1986256"/>
    <lineage>
        <taxon>Bacteria</taxon>
        <taxon>Pseudomonadati</taxon>
        <taxon>Pseudomonadota</taxon>
        <taxon>Gammaproteobacteria</taxon>
        <taxon>OMG group</taxon>
        <taxon>OM182 clade</taxon>
    </lineage>
</organism>
<proteinExistence type="predicted"/>
<dbReference type="InterPro" id="IPR003593">
    <property type="entry name" value="AAA+_ATPase"/>
</dbReference>
<dbReference type="GO" id="GO:0005524">
    <property type="term" value="F:ATP binding"/>
    <property type="evidence" value="ECO:0007669"/>
    <property type="project" value="UniProtKB-KW"/>
</dbReference>
<keyword evidence="1" id="KW-0813">Transport</keyword>
<evidence type="ECO:0000256" key="3">
    <source>
        <dbReference type="ARBA" id="ARBA00022597"/>
    </source>
</evidence>
<dbReference type="PANTHER" id="PTHR43790:SF3">
    <property type="entry name" value="D-ALLOSE IMPORT ATP-BINDING PROTEIN ALSA-RELATED"/>
    <property type="match status" value="1"/>
</dbReference>
<dbReference type="InterPro" id="IPR017871">
    <property type="entry name" value="ABC_transporter-like_CS"/>
</dbReference>
<keyword evidence="6 10" id="KW-0067">ATP-binding</keyword>
<name>A0A2A5WB32_9GAMM</name>
<dbReference type="CDD" id="cd03215">
    <property type="entry name" value="ABC_Carb_Monos_II"/>
    <property type="match status" value="1"/>
</dbReference>
<keyword evidence="7" id="KW-1278">Translocase</keyword>
<reference evidence="10 11" key="1">
    <citation type="submission" date="2017-08" db="EMBL/GenBank/DDBJ databases">
        <title>Fine stratification of microbial communities through a metagenomic profile of the photic zone.</title>
        <authorList>
            <person name="Haro-Moreno J.M."/>
            <person name="Lopez-Perez M."/>
            <person name="De La Torre J."/>
            <person name="Picazo A."/>
            <person name="Camacho A."/>
            <person name="Rodriguez-Valera F."/>
        </authorList>
    </citation>
    <scope>NUCLEOTIDE SEQUENCE [LARGE SCALE GENOMIC DNA]</scope>
    <source>
        <strain evidence="10">MED-G28</strain>
    </source>
</reference>
<keyword evidence="8" id="KW-0472">Membrane</keyword>
<dbReference type="Gene3D" id="3.40.50.300">
    <property type="entry name" value="P-loop containing nucleotide triphosphate hydrolases"/>
    <property type="match status" value="2"/>
</dbReference>
<comment type="caution">
    <text evidence="10">The sequence shown here is derived from an EMBL/GenBank/DDBJ whole genome shotgun (WGS) entry which is preliminary data.</text>
</comment>
<gene>
    <name evidence="10" type="ORF">CNF02_08125</name>
</gene>
<evidence type="ECO:0000256" key="7">
    <source>
        <dbReference type="ARBA" id="ARBA00022967"/>
    </source>
</evidence>
<dbReference type="Proteomes" id="UP000219329">
    <property type="component" value="Unassembled WGS sequence"/>
</dbReference>
<evidence type="ECO:0000256" key="6">
    <source>
        <dbReference type="ARBA" id="ARBA00022840"/>
    </source>
</evidence>
<protein>
    <submittedName>
        <fullName evidence="10">Sugar ABC transporter ATP-binding protein</fullName>
    </submittedName>
</protein>
<accession>A0A2A5WB32</accession>
<dbReference type="InterPro" id="IPR027417">
    <property type="entry name" value="P-loop_NTPase"/>
</dbReference>
<dbReference type="PROSITE" id="PS00211">
    <property type="entry name" value="ABC_TRANSPORTER_1"/>
    <property type="match status" value="1"/>
</dbReference>
<dbReference type="PROSITE" id="PS50893">
    <property type="entry name" value="ABC_TRANSPORTER_2"/>
    <property type="match status" value="2"/>
</dbReference>
<keyword evidence="2" id="KW-1003">Cell membrane</keyword>